<dbReference type="EMBL" id="JARK01001368">
    <property type="protein sequence ID" value="EYC16750.1"/>
    <property type="molecule type" value="Genomic_DNA"/>
</dbReference>
<gene>
    <name evidence="1" type="primary">Acey_s0032.g2472</name>
    <name evidence="1" type="ORF">Y032_0032g2472</name>
</gene>
<evidence type="ECO:0000313" key="1">
    <source>
        <dbReference type="EMBL" id="EYC16750.1"/>
    </source>
</evidence>
<comment type="caution">
    <text evidence="1">The sequence shown here is derived from an EMBL/GenBank/DDBJ whole genome shotgun (WGS) entry which is preliminary data.</text>
</comment>
<accession>A0A016UNI8</accession>
<dbReference type="Proteomes" id="UP000024635">
    <property type="component" value="Unassembled WGS sequence"/>
</dbReference>
<proteinExistence type="predicted"/>
<sequence length="77" mass="7955">MTAKLAEKTRKVEALAMSGAMRALRCATRASASSKTVFKLKVLQGCVTKGTLLGCDWSTHVGVVAGALKDTSSAGLN</sequence>
<keyword evidence="2" id="KW-1185">Reference proteome</keyword>
<protein>
    <submittedName>
        <fullName evidence="1">Uncharacterized protein</fullName>
    </submittedName>
</protein>
<reference evidence="2" key="1">
    <citation type="journal article" date="2015" name="Nat. Genet.">
        <title>The genome and transcriptome of the zoonotic hookworm Ancylostoma ceylanicum identify infection-specific gene families.</title>
        <authorList>
            <person name="Schwarz E.M."/>
            <person name="Hu Y."/>
            <person name="Antoshechkin I."/>
            <person name="Miller M.M."/>
            <person name="Sternberg P.W."/>
            <person name="Aroian R.V."/>
        </authorList>
    </citation>
    <scope>NUCLEOTIDE SEQUENCE</scope>
    <source>
        <strain evidence="2">HY135</strain>
    </source>
</reference>
<organism evidence="1 2">
    <name type="scientific">Ancylostoma ceylanicum</name>
    <dbReference type="NCBI Taxonomy" id="53326"/>
    <lineage>
        <taxon>Eukaryota</taxon>
        <taxon>Metazoa</taxon>
        <taxon>Ecdysozoa</taxon>
        <taxon>Nematoda</taxon>
        <taxon>Chromadorea</taxon>
        <taxon>Rhabditida</taxon>
        <taxon>Rhabditina</taxon>
        <taxon>Rhabditomorpha</taxon>
        <taxon>Strongyloidea</taxon>
        <taxon>Ancylostomatidae</taxon>
        <taxon>Ancylostomatinae</taxon>
        <taxon>Ancylostoma</taxon>
    </lineage>
</organism>
<name>A0A016UNI8_9BILA</name>
<dbReference type="AlphaFoldDB" id="A0A016UNI8"/>
<evidence type="ECO:0000313" key="2">
    <source>
        <dbReference type="Proteomes" id="UP000024635"/>
    </source>
</evidence>